<feature type="domain" description="eCIS core" evidence="3">
    <location>
        <begin position="91"/>
        <end position="169"/>
    </location>
</feature>
<reference evidence="5" key="1">
    <citation type="submission" date="2016-10" db="EMBL/GenBank/DDBJ databases">
        <title>Comparative genomics uncovers the prolific and rare metabolic potential of the cyanobacterial genus Moorea.</title>
        <authorList>
            <person name="Leao T."/>
            <person name="Castelao G."/>
            <person name="Korobeynikov A."/>
            <person name="Monroe E.A."/>
            <person name="Podell S."/>
            <person name="Glukhov E."/>
            <person name="Allen E."/>
            <person name="Gerwick W.H."/>
            <person name="Gerwick L."/>
        </authorList>
    </citation>
    <scope>NUCLEOTIDE SEQUENCE [LARGE SCALE GENOMIC DNA]</scope>
    <source>
        <strain evidence="5">PAL-8-15-08-1</strain>
    </source>
</reference>
<accession>A0A1D8TTD1</accession>
<feature type="coiled-coil region" evidence="1">
    <location>
        <begin position="211"/>
        <end position="238"/>
    </location>
</feature>
<organism evidence="4 5">
    <name type="scientific">Moorena producens PAL-8-15-08-1</name>
    <dbReference type="NCBI Taxonomy" id="1458985"/>
    <lineage>
        <taxon>Bacteria</taxon>
        <taxon>Bacillati</taxon>
        <taxon>Cyanobacteriota</taxon>
        <taxon>Cyanophyceae</taxon>
        <taxon>Coleofasciculales</taxon>
        <taxon>Coleofasciculaceae</taxon>
        <taxon>Moorena</taxon>
    </lineage>
</organism>
<feature type="region of interest" description="Disordered" evidence="2">
    <location>
        <begin position="50"/>
        <end position="93"/>
    </location>
</feature>
<dbReference type="Proteomes" id="UP000177870">
    <property type="component" value="Chromosome"/>
</dbReference>
<feature type="compositionally biased region" description="Polar residues" evidence="2">
    <location>
        <begin position="72"/>
        <end position="93"/>
    </location>
</feature>
<evidence type="ECO:0000313" key="4">
    <source>
        <dbReference type="EMBL" id="AOX00899.1"/>
    </source>
</evidence>
<proteinExistence type="predicted"/>
<dbReference type="EMBL" id="CP017599">
    <property type="protein sequence ID" value="AOX00899.1"/>
    <property type="molecule type" value="Genomic_DNA"/>
</dbReference>
<evidence type="ECO:0000313" key="5">
    <source>
        <dbReference type="Proteomes" id="UP000177870"/>
    </source>
</evidence>
<evidence type="ECO:0000256" key="1">
    <source>
        <dbReference type="SAM" id="Coils"/>
    </source>
</evidence>
<dbReference type="Pfam" id="PF13699">
    <property type="entry name" value="eCIS_core"/>
    <property type="match status" value="1"/>
</dbReference>
<dbReference type="OrthoDB" id="468501at2"/>
<sequence>MPVQAKLEIRPAGDKYELEADRVAKQVVQQLHGSQSAQLQQQSTLIRQKNREVEEELQRKPRLQLKGDREGMTTTPELESSITRSRGSGQPLSQGIREPMEKAFGGVDFSGVKVHTDGQSDQLNQSMQAKAFTTGQDVFFRQGAYDPGSQGGQELLAHELTHVVQQNAGTVQRQIVQCNGDDDRKKKKDRLDPSKFRSQYTRDAISDRVEAREQGITVDELRAQKEELRTQEQEERLSGFRASLTGLYPEEFDQLREQLNTVGAGLKQDCDKMLEILEEEKKLHEIITQIATIDVETSDQSPEGIAGKQLGEHIRELNRNASFYREQEHKSNKKKGFKKLYESGESKTKRKTEKASNAQKAEEYEKQRQFIVDNKIRLGVIIPLKNVRTNQDVANIRPETITKMTEYVNEQIKTAGSEFDVSHLQELAGYLEQEPKMRILLARIFKEGVQSLYTNRQKIEKTIEKLEKGIKELKPGKFESFLDTIGVSETTEKELVIAQGQQELTKAVEELEYLNSLIELVEAPRNKERVERNERMYQGWLRRQ</sequence>
<dbReference type="InterPro" id="IPR025295">
    <property type="entry name" value="eCIS_core_dom"/>
</dbReference>
<dbReference type="AlphaFoldDB" id="A0A1D8TTD1"/>
<dbReference type="STRING" id="1458985.BJP34_16900"/>
<keyword evidence="1" id="KW-0175">Coiled coil</keyword>
<feature type="region of interest" description="Disordered" evidence="2">
    <location>
        <begin position="325"/>
        <end position="360"/>
    </location>
</feature>
<evidence type="ECO:0000256" key="2">
    <source>
        <dbReference type="SAM" id="MobiDB-lite"/>
    </source>
</evidence>
<feature type="compositionally biased region" description="Basic and acidic residues" evidence="2">
    <location>
        <begin position="50"/>
        <end position="71"/>
    </location>
</feature>
<evidence type="ECO:0000259" key="3">
    <source>
        <dbReference type="Pfam" id="PF13699"/>
    </source>
</evidence>
<name>A0A1D8TTD1_9CYAN</name>
<dbReference type="KEGG" id="mpro:BJP34_16900"/>
<protein>
    <recommendedName>
        <fullName evidence="3">eCIS core domain-containing protein</fullName>
    </recommendedName>
</protein>
<gene>
    <name evidence="4" type="ORF">BJP34_16900</name>
</gene>